<dbReference type="Gene3D" id="2.60.40.10">
    <property type="entry name" value="Immunoglobulins"/>
    <property type="match status" value="1"/>
</dbReference>
<dbReference type="PANTHER" id="PTHR37836:SF2">
    <property type="entry name" value="DUF4038 DOMAIN-CONTAINING PROTEIN"/>
    <property type="match status" value="1"/>
</dbReference>
<dbReference type="InterPro" id="IPR032260">
    <property type="entry name" value="DUF5060"/>
</dbReference>
<dbReference type="InterPro" id="IPR017853">
    <property type="entry name" value="GH"/>
</dbReference>
<gene>
    <name evidence="4" type="ORF">SAMN05444411_101551</name>
</gene>
<dbReference type="InterPro" id="IPR025277">
    <property type="entry name" value="Apiosidase-like_cat_dom"/>
</dbReference>
<evidence type="ECO:0000259" key="2">
    <source>
        <dbReference type="Pfam" id="PF13204"/>
    </source>
</evidence>
<reference evidence="4 5" key="1">
    <citation type="submission" date="2016-10" db="EMBL/GenBank/DDBJ databases">
        <authorList>
            <person name="de Groot N.N."/>
        </authorList>
    </citation>
    <scope>NUCLEOTIDE SEQUENCE [LARGE SCALE GENOMIC DNA]</scope>
    <source>
        <strain evidence="4 5">DSM 24956</strain>
    </source>
</reference>
<accession>A0A1H2SV10</accession>
<evidence type="ECO:0000256" key="1">
    <source>
        <dbReference type="SAM" id="SignalP"/>
    </source>
</evidence>
<keyword evidence="5" id="KW-1185">Reference proteome</keyword>
<organism evidence="4 5">
    <name type="scientific">Lutibacter oricola</name>
    <dbReference type="NCBI Taxonomy" id="762486"/>
    <lineage>
        <taxon>Bacteria</taxon>
        <taxon>Pseudomonadati</taxon>
        <taxon>Bacteroidota</taxon>
        <taxon>Flavobacteriia</taxon>
        <taxon>Flavobacteriales</taxon>
        <taxon>Flavobacteriaceae</taxon>
        <taxon>Lutibacter</taxon>
    </lineage>
</organism>
<dbReference type="Gene3D" id="3.20.20.80">
    <property type="entry name" value="Glycosidases"/>
    <property type="match status" value="1"/>
</dbReference>
<evidence type="ECO:0000313" key="4">
    <source>
        <dbReference type="EMBL" id="SDW35503.1"/>
    </source>
</evidence>
<dbReference type="EMBL" id="FNNJ01000001">
    <property type="protein sequence ID" value="SDW35503.1"/>
    <property type="molecule type" value="Genomic_DNA"/>
</dbReference>
<dbReference type="InterPro" id="IPR013783">
    <property type="entry name" value="Ig-like_fold"/>
</dbReference>
<dbReference type="STRING" id="762486.SAMN05444411_101551"/>
<dbReference type="Pfam" id="PF13204">
    <property type="entry name" value="Apiosidase"/>
    <property type="match status" value="1"/>
</dbReference>
<evidence type="ECO:0000259" key="3">
    <source>
        <dbReference type="Pfam" id="PF16586"/>
    </source>
</evidence>
<sequence length="542" mass="63824">MKNYLSILLVLLFSASVSTYSASPIKSKFITIEKWEVLDVNLKSSGKVKSPFNVDLSANFIHEDGEEMKISGFYNGGKEWILRFSSSKPGKWIYTTKSSNKGLNNKKGTVVVLDKNSKNHHGEIIVDPKNPEYFIYEDGTPYFLMAFECDWMYALDYKNEEGIPKTDHLLNLISENGFNQVVTTVFSYDVDWKKSPQYWPKDEKLQDYPEHEYGAPKDIYPFLGNNVNPDFSSLNIDYFKKLDRVVASMHDKNIVAHLMIYVWNKLVSWPEPNSESDKMYFDYVIKRYQAYPNILWDISKEAMLYGTVDESFFLEKIERVRKADAFSRLVTVHDFGFCKRNEDKVDFISRQDWSYLLYDKMLDNTNTYKNKPVFNIEHGGYEESPYEVFTGFYTDAETCLDRNYQCAFSGSYSTYYWQAASWDVIIHNAYKQPESFKKPRFEYFKHFTNFFKKHTFSDYKPFPKKNMAGYCMKGNEDNYILYMPKSSYRIFTGWLFEKKIKTRTIQWFNTLTGEYSKEEKITKKSVVTSPWYKEAAVILVVK</sequence>
<feature type="domain" description="Apiosidase-like catalytic" evidence="2">
    <location>
        <begin position="130"/>
        <end position="454"/>
    </location>
</feature>
<keyword evidence="1" id="KW-0732">Signal</keyword>
<evidence type="ECO:0000313" key="5">
    <source>
        <dbReference type="Proteomes" id="UP000199595"/>
    </source>
</evidence>
<dbReference type="AlphaFoldDB" id="A0A1H2SV10"/>
<dbReference type="OrthoDB" id="59486at2"/>
<dbReference type="PANTHER" id="PTHR37836">
    <property type="entry name" value="LMO1036 PROTEIN"/>
    <property type="match status" value="1"/>
</dbReference>
<name>A0A1H2SV10_9FLAO</name>
<feature type="chain" id="PRO_5011713615" description="Collagen-binding domain of a collagenase" evidence="1">
    <location>
        <begin position="23"/>
        <end position="542"/>
    </location>
</feature>
<dbReference type="SUPFAM" id="SSF51445">
    <property type="entry name" value="(Trans)glycosidases"/>
    <property type="match status" value="1"/>
</dbReference>
<dbReference type="Pfam" id="PF16586">
    <property type="entry name" value="DUF5060"/>
    <property type="match status" value="1"/>
</dbReference>
<proteinExistence type="predicted"/>
<feature type="signal peptide" evidence="1">
    <location>
        <begin position="1"/>
        <end position="22"/>
    </location>
</feature>
<feature type="domain" description="DUF5060" evidence="3">
    <location>
        <begin position="31"/>
        <end position="98"/>
    </location>
</feature>
<dbReference type="RefSeq" id="WP_090119449.1">
    <property type="nucleotide sequence ID" value="NZ_FNNJ01000001.1"/>
</dbReference>
<evidence type="ECO:0008006" key="6">
    <source>
        <dbReference type="Google" id="ProtNLM"/>
    </source>
</evidence>
<protein>
    <recommendedName>
        <fullName evidence="6">Collagen-binding domain of a collagenase</fullName>
    </recommendedName>
</protein>
<dbReference type="Proteomes" id="UP000199595">
    <property type="component" value="Unassembled WGS sequence"/>
</dbReference>